<dbReference type="Proteomes" id="UP000595814">
    <property type="component" value="Chromosome"/>
</dbReference>
<protein>
    <submittedName>
        <fullName evidence="1">DUF308 domain-containing protein</fullName>
    </submittedName>
</protein>
<keyword evidence="2" id="KW-1185">Reference proteome</keyword>
<reference evidence="1 2" key="1">
    <citation type="journal article" date="2022" name="Int. J. Syst. Evol. Microbiol.">
        <title>Miniphocaeibacter halophilus sp. nov., an ammonium-tolerant acetate-producing bacterium isolated from a biogas system.</title>
        <authorList>
            <person name="Schnurer A."/>
            <person name="Singh A."/>
            <person name="Bi S."/>
            <person name="Qiao W."/>
            <person name="Westerholm M."/>
        </authorList>
    </citation>
    <scope>NUCLEOTIDE SEQUENCE [LARGE SCALE GENOMIC DNA]</scope>
    <source>
        <strain evidence="1 2">AMB_01</strain>
    </source>
</reference>
<name>A0AC61MSE6_9FIRM</name>
<gene>
    <name evidence="1" type="ORF">JFY71_07325</name>
</gene>
<proteinExistence type="predicted"/>
<evidence type="ECO:0000313" key="1">
    <source>
        <dbReference type="EMBL" id="QQK07136.1"/>
    </source>
</evidence>
<organism evidence="1 2">
    <name type="scientific">Miniphocaeibacter halophilus</name>
    <dbReference type="NCBI Taxonomy" id="2931922"/>
    <lineage>
        <taxon>Bacteria</taxon>
        <taxon>Bacillati</taxon>
        <taxon>Bacillota</taxon>
        <taxon>Tissierellia</taxon>
        <taxon>Tissierellales</taxon>
        <taxon>Peptoniphilaceae</taxon>
        <taxon>Miniphocaeibacter</taxon>
    </lineage>
</organism>
<dbReference type="EMBL" id="CP066744">
    <property type="protein sequence ID" value="QQK07136.1"/>
    <property type="molecule type" value="Genomic_DNA"/>
</dbReference>
<accession>A0AC61MSE6</accession>
<evidence type="ECO:0000313" key="2">
    <source>
        <dbReference type="Proteomes" id="UP000595814"/>
    </source>
</evidence>
<sequence>MTTGKSKFNWENLIIGIIFIITSLIAFRDPTANLLAIVMVFGISALFDGVFQLFIRRRIRKVTGYRSTFITVIGVINLLIGILLLFNLYGSAAALPYVFSFWFIIRSIEGLLNSGLAKIVSNGYYWFKVIVNILGIIVGILLLKNPFSAVLTITYLVGFYFMLFGILNIIEAFAETRY</sequence>